<accession>A0AAD7EBW7</accession>
<evidence type="ECO:0000313" key="2">
    <source>
        <dbReference type="EMBL" id="KAJ7309234.1"/>
    </source>
</evidence>
<name>A0AAD7EBW7_9AGAR</name>
<reference evidence="2" key="1">
    <citation type="submission" date="2023-03" db="EMBL/GenBank/DDBJ databases">
        <title>Massive genome expansion in bonnet fungi (Mycena s.s.) driven by repeated elements and novel gene families across ecological guilds.</title>
        <authorList>
            <consortium name="Lawrence Berkeley National Laboratory"/>
            <person name="Harder C.B."/>
            <person name="Miyauchi S."/>
            <person name="Viragh M."/>
            <person name="Kuo A."/>
            <person name="Thoen E."/>
            <person name="Andreopoulos B."/>
            <person name="Lu D."/>
            <person name="Skrede I."/>
            <person name="Drula E."/>
            <person name="Henrissat B."/>
            <person name="Morin E."/>
            <person name="Kohler A."/>
            <person name="Barry K."/>
            <person name="LaButti K."/>
            <person name="Morin E."/>
            <person name="Salamov A."/>
            <person name="Lipzen A."/>
            <person name="Mereny Z."/>
            <person name="Hegedus B."/>
            <person name="Baldrian P."/>
            <person name="Stursova M."/>
            <person name="Weitz H."/>
            <person name="Taylor A."/>
            <person name="Grigoriev I.V."/>
            <person name="Nagy L.G."/>
            <person name="Martin F."/>
            <person name="Kauserud H."/>
        </authorList>
    </citation>
    <scope>NUCLEOTIDE SEQUENCE</scope>
    <source>
        <strain evidence="2">CBHHK002</strain>
    </source>
</reference>
<evidence type="ECO:0000256" key="1">
    <source>
        <dbReference type="SAM" id="MobiDB-lite"/>
    </source>
</evidence>
<dbReference type="EMBL" id="JARIHO010000083">
    <property type="protein sequence ID" value="KAJ7309234.1"/>
    <property type="molecule type" value="Genomic_DNA"/>
</dbReference>
<evidence type="ECO:0000313" key="3">
    <source>
        <dbReference type="Proteomes" id="UP001218218"/>
    </source>
</evidence>
<protein>
    <submittedName>
        <fullName evidence="2">Uncharacterized protein</fullName>
    </submittedName>
</protein>
<comment type="caution">
    <text evidence="2">The sequence shown here is derived from an EMBL/GenBank/DDBJ whole genome shotgun (WGS) entry which is preliminary data.</text>
</comment>
<proteinExistence type="predicted"/>
<feature type="compositionally biased region" description="Low complexity" evidence="1">
    <location>
        <begin position="510"/>
        <end position="524"/>
    </location>
</feature>
<sequence>MSSSDLGKSSHGIPDVVMVQIDKYVDSLAPQIQQRIASELDVFQQRTIDSLEDQVVAAFRSLFSKDTPAGGSPGHVSRSLDASAPEAYGVESLPFADEIASLTRSFSKIADGAGDDLRDIFDLTDGGPVQQTRGADDLGGHTRSFTSSGGGGPRGFLSAAIGAVQDHLDKGSHGGHGPKVQLDGLLGVLSQTVKDVARHPEEKARAVVPEIREKVAARLRDQHAPIAEQFTRIALDKIKRWLRGNTSTRDIGEGVSSEVKDEIKGLVKGMKGLFGHQHNDDGAQARGLDSSATSRVEGGEGGGGFSKLLSDKLSTGLARVHREVRLEFRTMLGGIEKQLFELLPDEVQGPLERILGGNPFDAELDRNTALQGASRGFGDDIKFKLVEKIRQLVRKVQETLRESILSVVNGGHRKFERESWVFVQSAVELKVQKYLPHVRITVPDDIGNEGVSVGAVQGAQMGGGQAPGVDHARPDQPYQSYNQNPSYEQPQSHGQQQSYGQHPTYDKEQGYGQQQSYGQPPTYR</sequence>
<dbReference type="AlphaFoldDB" id="A0AAD7EBW7"/>
<keyword evidence="3" id="KW-1185">Reference proteome</keyword>
<feature type="compositionally biased region" description="Low complexity" evidence="1">
    <location>
        <begin position="487"/>
        <end position="503"/>
    </location>
</feature>
<feature type="region of interest" description="Disordered" evidence="1">
    <location>
        <begin position="276"/>
        <end position="303"/>
    </location>
</feature>
<organism evidence="2 3">
    <name type="scientific">Mycena albidolilacea</name>
    <dbReference type="NCBI Taxonomy" id="1033008"/>
    <lineage>
        <taxon>Eukaryota</taxon>
        <taxon>Fungi</taxon>
        <taxon>Dikarya</taxon>
        <taxon>Basidiomycota</taxon>
        <taxon>Agaricomycotina</taxon>
        <taxon>Agaricomycetes</taxon>
        <taxon>Agaricomycetidae</taxon>
        <taxon>Agaricales</taxon>
        <taxon>Marasmiineae</taxon>
        <taxon>Mycenaceae</taxon>
        <taxon>Mycena</taxon>
    </lineage>
</organism>
<dbReference type="Proteomes" id="UP001218218">
    <property type="component" value="Unassembled WGS sequence"/>
</dbReference>
<feature type="compositionally biased region" description="Polar residues" evidence="1">
    <location>
        <begin position="477"/>
        <end position="486"/>
    </location>
</feature>
<gene>
    <name evidence="2" type="ORF">DFH08DRAFT_899829</name>
</gene>
<feature type="region of interest" description="Disordered" evidence="1">
    <location>
        <begin position="458"/>
        <end position="524"/>
    </location>
</feature>